<dbReference type="PANTHER" id="PTHR46517:SF1">
    <property type="entry name" value="FRUCTOSE-2,6-BISPHOSPHATASE TIGAR"/>
    <property type="match status" value="1"/>
</dbReference>
<comment type="caution">
    <text evidence="2">The sequence shown here is derived from an EMBL/GenBank/DDBJ whole genome shotgun (WGS) entry which is preliminary data.</text>
</comment>
<dbReference type="InterPro" id="IPR013078">
    <property type="entry name" value="His_Pase_superF_clade-1"/>
</dbReference>
<evidence type="ECO:0000313" key="3">
    <source>
        <dbReference type="Proteomes" id="UP001596549"/>
    </source>
</evidence>
<sequence length="177" mass="20182">MKKIYCIRHCSAQGQEAEAPLTEEGMKQARMLATYMEKYDIEAILSSPFLRAQQTISPLAEAQNLTVELDNRLAERVLAGKDLPDWRDHLEHSFKDEHAVLPGGESSFQASQRALALIEELQKRKENTFVLVTHGNLMALIIRAFDSSAGFHTWKKLTNPDVFSIELNTRCVRRLWV</sequence>
<accession>A0ABW2NN80</accession>
<dbReference type="InterPro" id="IPR029033">
    <property type="entry name" value="His_PPase_superfam"/>
</dbReference>
<dbReference type="RefSeq" id="WP_379744756.1">
    <property type="nucleotide sequence ID" value="NZ_JBHTCP010000002.1"/>
</dbReference>
<dbReference type="CDD" id="cd07067">
    <property type="entry name" value="HP_PGM_like"/>
    <property type="match status" value="1"/>
</dbReference>
<reference evidence="3" key="1">
    <citation type="journal article" date="2019" name="Int. J. Syst. Evol. Microbiol.">
        <title>The Global Catalogue of Microorganisms (GCM) 10K type strain sequencing project: providing services to taxonomists for standard genome sequencing and annotation.</title>
        <authorList>
            <consortium name="The Broad Institute Genomics Platform"/>
            <consortium name="The Broad Institute Genome Sequencing Center for Infectious Disease"/>
            <person name="Wu L."/>
            <person name="Ma J."/>
        </authorList>
    </citation>
    <scope>NUCLEOTIDE SEQUENCE [LARGE SCALE GENOMIC DNA]</scope>
    <source>
        <strain evidence="3">NBRC 106396</strain>
    </source>
</reference>
<dbReference type="SUPFAM" id="SSF53254">
    <property type="entry name" value="Phosphoglycerate mutase-like"/>
    <property type="match status" value="1"/>
</dbReference>
<gene>
    <name evidence="2" type="ORF">ACFQPF_00280</name>
</gene>
<keyword evidence="3" id="KW-1185">Reference proteome</keyword>
<evidence type="ECO:0000313" key="2">
    <source>
        <dbReference type="EMBL" id="MFC7370111.1"/>
    </source>
</evidence>
<dbReference type="PANTHER" id="PTHR46517">
    <property type="entry name" value="FRUCTOSE-2,6-BISPHOSPHATASE TIGAR"/>
    <property type="match status" value="1"/>
</dbReference>
<organism evidence="2 3">
    <name type="scientific">Fictibacillus iocasae</name>
    <dbReference type="NCBI Taxonomy" id="2715437"/>
    <lineage>
        <taxon>Bacteria</taxon>
        <taxon>Bacillati</taxon>
        <taxon>Bacillota</taxon>
        <taxon>Bacilli</taxon>
        <taxon>Bacillales</taxon>
        <taxon>Fictibacillaceae</taxon>
        <taxon>Fictibacillus</taxon>
    </lineage>
</organism>
<keyword evidence="1" id="KW-0378">Hydrolase</keyword>
<dbReference type="Pfam" id="PF00300">
    <property type="entry name" value="His_Phos_1"/>
    <property type="match status" value="1"/>
</dbReference>
<dbReference type="EMBL" id="JBHTCP010000002">
    <property type="protein sequence ID" value="MFC7370111.1"/>
    <property type="molecule type" value="Genomic_DNA"/>
</dbReference>
<name>A0ABW2NN80_9BACL</name>
<dbReference type="Proteomes" id="UP001596549">
    <property type="component" value="Unassembled WGS sequence"/>
</dbReference>
<protein>
    <submittedName>
        <fullName evidence="2">Histidine phosphatase family protein</fullName>
    </submittedName>
</protein>
<dbReference type="Gene3D" id="3.40.50.1240">
    <property type="entry name" value="Phosphoglycerate mutase-like"/>
    <property type="match status" value="1"/>
</dbReference>
<dbReference type="InterPro" id="IPR051695">
    <property type="entry name" value="Phosphoglycerate_Mutase"/>
</dbReference>
<proteinExistence type="predicted"/>
<evidence type="ECO:0000256" key="1">
    <source>
        <dbReference type="ARBA" id="ARBA00022801"/>
    </source>
</evidence>
<dbReference type="SMART" id="SM00855">
    <property type="entry name" value="PGAM"/>
    <property type="match status" value="1"/>
</dbReference>